<dbReference type="GO" id="GO:0007166">
    <property type="term" value="P:cell surface receptor signaling pathway"/>
    <property type="evidence" value="ECO:0007669"/>
    <property type="project" value="InterPro"/>
</dbReference>
<accession>A0AAD7DHD5</accession>
<keyword evidence="2" id="KW-1185">Reference proteome</keyword>
<reference evidence="1" key="1">
    <citation type="submission" date="2023-03" db="EMBL/GenBank/DDBJ databases">
        <title>Massive genome expansion in bonnet fungi (Mycena s.s.) driven by repeated elements and novel gene families across ecological guilds.</title>
        <authorList>
            <consortium name="Lawrence Berkeley National Laboratory"/>
            <person name="Harder C.B."/>
            <person name="Miyauchi S."/>
            <person name="Viragh M."/>
            <person name="Kuo A."/>
            <person name="Thoen E."/>
            <person name="Andreopoulos B."/>
            <person name="Lu D."/>
            <person name="Skrede I."/>
            <person name="Drula E."/>
            <person name="Henrissat B."/>
            <person name="Morin E."/>
            <person name="Kohler A."/>
            <person name="Barry K."/>
            <person name="LaButti K."/>
            <person name="Morin E."/>
            <person name="Salamov A."/>
            <person name="Lipzen A."/>
            <person name="Mereny Z."/>
            <person name="Hegedus B."/>
            <person name="Baldrian P."/>
            <person name="Stursova M."/>
            <person name="Weitz H."/>
            <person name="Taylor A."/>
            <person name="Grigoriev I.V."/>
            <person name="Nagy L.G."/>
            <person name="Martin F."/>
            <person name="Kauserud H."/>
        </authorList>
    </citation>
    <scope>NUCLEOTIDE SEQUENCE</scope>
    <source>
        <strain evidence="1">CBHHK067</strain>
    </source>
</reference>
<dbReference type="InterPro" id="IPR059179">
    <property type="entry name" value="MLKL-like_MCAfunc"/>
</dbReference>
<dbReference type="AlphaFoldDB" id="A0AAD7DHD5"/>
<proteinExistence type="predicted"/>
<comment type="caution">
    <text evidence="1">The sequence shown here is derived from an EMBL/GenBank/DDBJ whole genome shotgun (WGS) entry which is preliminary data.</text>
</comment>
<dbReference type="Proteomes" id="UP001221757">
    <property type="component" value="Unassembled WGS sequence"/>
</dbReference>
<dbReference type="EMBL" id="JARKIE010000056">
    <property type="protein sequence ID" value="KAJ7691811.1"/>
    <property type="molecule type" value="Genomic_DNA"/>
</dbReference>
<name>A0AAD7DHD5_MYCRO</name>
<evidence type="ECO:0000313" key="1">
    <source>
        <dbReference type="EMBL" id="KAJ7691811.1"/>
    </source>
</evidence>
<dbReference type="InterPro" id="IPR036537">
    <property type="entry name" value="Adaptor_Cbl_N_dom_sf"/>
</dbReference>
<evidence type="ECO:0000313" key="2">
    <source>
        <dbReference type="Proteomes" id="UP001221757"/>
    </source>
</evidence>
<gene>
    <name evidence="1" type="ORF">B0H17DRAFT_555689</name>
</gene>
<dbReference type="Gene3D" id="1.20.930.20">
    <property type="entry name" value="Adaptor protein Cbl, N-terminal domain"/>
    <property type="match status" value="1"/>
</dbReference>
<organism evidence="1 2">
    <name type="scientific">Mycena rosella</name>
    <name type="common">Pink bonnet</name>
    <name type="synonym">Agaricus rosellus</name>
    <dbReference type="NCBI Taxonomy" id="1033263"/>
    <lineage>
        <taxon>Eukaryota</taxon>
        <taxon>Fungi</taxon>
        <taxon>Dikarya</taxon>
        <taxon>Basidiomycota</taxon>
        <taxon>Agaricomycotina</taxon>
        <taxon>Agaricomycetes</taxon>
        <taxon>Agaricomycetidae</taxon>
        <taxon>Agaricales</taxon>
        <taxon>Marasmiineae</taxon>
        <taxon>Mycenaceae</taxon>
        <taxon>Mycena</taxon>
    </lineage>
</organism>
<sequence>MPVGSGKKATFVGYKSKRELSRLKADLGNHLCAVLAIGGIMSPVASRSDCVLELLSLSTRAAGSVCEAPALNFLEPLVGIAALICDTAKVVKSNSDAAVELTKHAGAVTKCVVDRASVMDAAAADGRDALEALTSALQDIQTYLTLLKKPRRRLVPWIFANLEKERFAQLNRALDKARQILSTAVDVRACEHGRDRCRPLYRPALGQ</sequence>
<dbReference type="CDD" id="cd21037">
    <property type="entry name" value="MLKL_NTD"/>
    <property type="match status" value="1"/>
</dbReference>
<protein>
    <submittedName>
        <fullName evidence="1">Uncharacterized protein</fullName>
    </submittedName>
</protein>